<sequence>MNMSLQYVAHHAGLSFNPTQHVAKYIFSTPELSRRTHVGDGRQNARTQTILPPHRFTLKSPMTGSGATGDTLDRKIAEKFYPYDFTEDEMNS</sequence>
<organism evidence="1 2">
    <name type="scientific">Candidatus Merdimorpha stercoravium</name>
    <dbReference type="NCBI Taxonomy" id="2840863"/>
    <lineage>
        <taxon>Bacteria</taxon>
        <taxon>Pseudomonadati</taxon>
        <taxon>Bacteroidota</taxon>
        <taxon>Flavobacteriia</taxon>
        <taxon>Flavobacteriales</taxon>
        <taxon>Candidatus Merdimorpha</taxon>
    </lineage>
</organism>
<gene>
    <name evidence="1" type="ORF">IAC44_05090</name>
</gene>
<evidence type="ECO:0000313" key="2">
    <source>
        <dbReference type="Proteomes" id="UP000824161"/>
    </source>
</evidence>
<name>A0A9D1HA40_9FLAO</name>
<dbReference type="Proteomes" id="UP000824161">
    <property type="component" value="Unassembled WGS sequence"/>
</dbReference>
<evidence type="ECO:0000313" key="1">
    <source>
        <dbReference type="EMBL" id="HIT98198.1"/>
    </source>
</evidence>
<reference evidence="1" key="2">
    <citation type="journal article" date="2021" name="PeerJ">
        <title>Extensive microbial diversity within the chicken gut microbiome revealed by metagenomics and culture.</title>
        <authorList>
            <person name="Gilroy R."/>
            <person name="Ravi A."/>
            <person name="Getino M."/>
            <person name="Pursley I."/>
            <person name="Horton D.L."/>
            <person name="Alikhan N.F."/>
            <person name="Baker D."/>
            <person name="Gharbi K."/>
            <person name="Hall N."/>
            <person name="Watson M."/>
            <person name="Adriaenssens E.M."/>
            <person name="Foster-Nyarko E."/>
            <person name="Jarju S."/>
            <person name="Secka A."/>
            <person name="Antonio M."/>
            <person name="Oren A."/>
            <person name="Chaudhuri R.R."/>
            <person name="La Ragione R."/>
            <person name="Hildebrand F."/>
            <person name="Pallen M.J."/>
        </authorList>
    </citation>
    <scope>NUCLEOTIDE SEQUENCE</scope>
    <source>
        <strain evidence="1">1383</strain>
    </source>
</reference>
<protein>
    <submittedName>
        <fullName evidence="1">Uncharacterized protein</fullName>
    </submittedName>
</protein>
<dbReference type="EMBL" id="DVLY01000122">
    <property type="protein sequence ID" value="HIT98198.1"/>
    <property type="molecule type" value="Genomic_DNA"/>
</dbReference>
<accession>A0A9D1HA40</accession>
<reference evidence="1" key="1">
    <citation type="submission" date="2020-10" db="EMBL/GenBank/DDBJ databases">
        <authorList>
            <person name="Gilroy R."/>
        </authorList>
    </citation>
    <scope>NUCLEOTIDE SEQUENCE</scope>
    <source>
        <strain evidence="1">1383</strain>
    </source>
</reference>
<proteinExistence type="predicted"/>
<comment type="caution">
    <text evidence="1">The sequence shown here is derived from an EMBL/GenBank/DDBJ whole genome shotgun (WGS) entry which is preliminary data.</text>
</comment>
<dbReference type="AlphaFoldDB" id="A0A9D1HA40"/>